<protein>
    <submittedName>
        <fullName evidence="1">Uncharacterized protein</fullName>
    </submittedName>
</protein>
<accession>A0A177EK39</accession>
<dbReference type="AlphaFoldDB" id="A0A177EK39"/>
<gene>
    <name evidence="1" type="ORF">NEDG_01827</name>
</gene>
<dbReference type="RefSeq" id="XP_067545045.1">
    <property type="nucleotide sequence ID" value="XM_067689245.1"/>
</dbReference>
<evidence type="ECO:0000313" key="1">
    <source>
        <dbReference type="EMBL" id="OAG31349.1"/>
    </source>
</evidence>
<dbReference type="SUPFAM" id="SSF50978">
    <property type="entry name" value="WD40 repeat-like"/>
    <property type="match status" value="1"/>
</dbReference>
<name>A0A177EK39_9MICR</name>
<reference evidence="1 2" key="1">
    <citation type="submission" date="2016-02" db="EMBL/GenBank/DDBJ databases">
        <title>Discovery of a natural microsporidian pathogen with a broad tissue tropism in Caenorhabditis elegans.</title>
        <authorList>
            <person name="Luallen R.J."/>
            <person name="Reinke A.W."/>
            <person name="Tong L."/>
            <person name="Botts M.R."/>
            <person name="Felix M.-A."/>
            <person name="Troemel E.R."/>
        </authorList>
    </citation>
    <scope>NUCLEOTIDE SEQUENCE [LARGE SCALE GENOMIC DNA]</scope>
    <source>
        <strain evidence="1 2">JUm2807</strain>
    </source>
</reference>
<organism evidence="1 2">
    <name type="scientific">Nematocida displodere</name>
    <dbReference type="NCBI Taxonomy" id="1805483"/>
    <lineage>
        <taxon>Eukaryota</taxon>
        <taxon>Fungi</taxon>
        <taxon>Fungi incertae sedis</taxon>
        <taxon>Microsporidia</taxon>
        <taxon>Nematocida</taxon>
    </lineage>
</organism>
<sequence>MKFVTDCLRAEDGEWVVSTYKYEESGRTGEIQKDGGSGRVSAPTKGTFDLSSLGGRVVGSNSDGVCIYTSELVPHSYFRVGLSYKHAVCGGVLVSGSDGGGYWKIDLEKSVSERFQLTCRKEPCIYDVWSVYVNDRYIYTGCDSGTVTVTDKRSTDHTELRFQGGVTSIGEYNGEIEVGTYEGHYARLRNNCIDTEQRLTGIVWRVVTVTIASVVYYVVAQSYDGIGVYNQALAHLATVPTDDLVYAIQVLGAEKDTCIRGYNYYTGSLLEFNLFDLVS</sequence>
<dbReference type="VEuPathDB" id="MicrosporidiaDB:NEDG_01827"/>
<dbReference type="EMBL" id="LTDL01000019">
    <property type="protein sequence ID" value="OAG31349.1"/>
    <property type="molecule type" value="Genomic_DNA"/>
</dbReference>
<dbReference type="OrthoDB" id="2186498at2759"/>
<dbReference type="InterPro" id="IPR036322">
    <property type="entry name" value="WD40_repeat_dom_sf"/>
</dbReference>
<comment type="caution">
    <text evidence="1">The sequence shown here is derived from an EMBL/GenBank/DDBJ whole genome shotgun (WGS) entry which is preliminary data.</text>
</comment>
<keyword evidence="2" id="KW-1185">Reference proteome</keyword>
<dbReference type="STRING" id="1805483.A0A177EK39"/>
<dbReference type="GeneID" id="93648177"/>
<dbReference type="Proteomes" id="UP000185944">
    <property type="component" value="Unassembled WGS sequence"/>
</dbReference>
<proteinExistence type="predicted"/>
<evidence type="ECO:0000313" key="2">
    <source>
        <dbReference type="Proteomes" id="UP000185944"/>
    </source>
</evidence>